<sequence length="109" mass="12338">MRSVTLLCAEKRMKGKKTNTRIIAERKVMPGQPWEGYKLSPKLEDDEKTLPTIVTSAGGAGKPAEFDVSFFSPFLFPSFVFSPTFFNSSLHTQKWKIMITQPKKCSKSF</sequence>
<dbReference type="AlphaFoldDB" id="A0A183D8R4"/>
<reference evidence="1 2" key="2">
    <citation type="submission" date="2018-11" db="EMBL/GenBank/DDBJ databases">
        <authorList>
            <consortium name="Pathogen Informatics"/>
        </authorList>
    </citation>
    <scope>NUCLEOTIDE SEQUENCE [LARGE SCALE GENOMIC DNA]</scope>
</reference>
<proteinExistence type="predicted"/>
<evidence type="ECO:0000313" key="2">
    <source>
        <dbReference type="Proteomes" id="UP000271098"/>
    </source>
</evidence>
<dbReference type="EMBL" id="UYRT01010365">
    <property type="protein sequence ID" value="VDK49081.1"/>
    <property type="molecule type" value="Genomic_DNA"/>
</dbReference>
<dbReference type="Proteomes" id="UP000271098">
    <property type="component" value="Unassembled WGS sequence"/>
</dbReference>
<evidence type="ECO:0000313" key="1">
    <source>
        <dbReference type="EMBL" id="VDK49081.1"/>
    </source>
</evidence>
<dbReference type="WBParaSite" id="GPUH_0000511201-mRNA-1">
    <property type="protein sequence ID" value="GPUH_0000511201-mRNA-1"/>
    <property type="gene ID" value="GPUH_0000511201"/>
</dbReference>
<protein>
    <submittedName>
        <fullName evidence="1 3">Uncharacterized protein</fullName>
    </submittedName>
</protein>
<organism evidence="3">
    <name type="scientific">Gongylonema pulchrum</name>
    <dbReference type="NCBI Taxonomy" id="637853"/>
    <lineage>
        <taxon>Eukaryota</taxon>
        <taxon>Metazoa</taxon>
        <taxon>Ecdysozoa</taxon>
        <taxon>Nematoda</taxon>
        <taxon>Chromadorea</taxon>
        <taxon>Rhabditida</taxon>
        <taxon>Spirurina</taxon>
        <taxon>Spiruromorpha</taxon>
        <taxon>Spiruroidea</taxon>
        <taxon>Gongylonematidae</taxon>
        <taxon>Gongylonema</taxon>
    </lineage>
</organism>
<name>A0A183D8R4_9BILA</name>
<gene>
    <name evidence="1" type="ORF">GPUH_LOCUS5105</name>
</gene>
<reference evidence="3" key="1">
    <citation type="submission" date="2016-06" db="UniProtKB">
        <authorList>
            <consortium name="WormBaseParasite"/>
        </authorList>
    </citation>
    <scope>IDENTIFICATION</scope>
</reference>
<accession>A0A183D8R4</accession>
<keyword evidence="2" id="KW-1185">Reference proteome</keyword>
<evidence type="ECO:0000313" key="3">
    <source>
        <dbReference type="WBParaSite" id="GPUH_0000511201-mRNA-1"/>
    </source>
</evidence>